<dbReference type="InParanoid" id="H1XSW0"/>
<dbReference type="Gene3D" id="1.10.287.130">
    <property type="match status" value="1"/>
</dbReference>
<dbReference type="Proteomes" id="UP000183868">
    <property type="component" value="Chromosome"/>
</dbReference>
<dbReference type="PANTHER" id="PTHR43065:SF46">
    <property type="entry name" value="C4-DICARBOXYLATE TRANSPORT SENSOR PROTEIN DCTB"/>
    <property type="match status" value="1"/>
</dbReference>
<evidence type="ECO:0000256" key="6">
    <source>
        <dbReference type="ARBA" id="ARBA00022777"/>
    </source>
</evidence>
<evidence type="ECO:0000256" key="1">
    <source>
        <dbReference type="ARBA" id="ARBA00000085"/>
    </source>
</evidence>
<evidence type="ECO:0000256" key="5">
    <source>
        <dbReference type="ARBA" id="ARBA00022741"/>
    </source>
</evidence>
<reference evidence="10 13" key="2">
    <citation type="submission" date="2016-11" db="EMBL/GenBank/DDBJ databases">
        <title>Genomic analysis of Caldithrix abyssi and proposal of a novel bacterial phylum Caldithrichaeota.</title>
        <authorList>
            <person name="Kublanov I."/>
            <person name="Sigalova O."/>
            <person name="Gavrilov S."/>
            <person name="Lebedinsky A."/>
            <person name="Ivanova N."/>
            <person name="Daum C."/>
            <person name="Reddy T."/>
            <person name="Klenk H.P."/>
            <person name="Goker M."/>
            <person name="Reva O."/>
            <person name="Miroshnichenko M."/>
            <person name="Kyprides N."/>
            <person name="Woyke T."/>
            <person name="Gelfand M."/>
        </authorList>
    </citation>
    <scope>NUCLEOTIDE SEQUENCE [LARGE SCALE GENOMIC DNA]</scope>
    <source>
        <strain evidence="10 13">LF13</strain>
    </source>
</reference>
<evidence type="ECO:0000256" key="3">
    <source>
        <dbReference type="ARBA" id="ARBA00022679"/>
    </source>
</evidence>
<dbReference type="STRING" id="880073.Cabys_3542"/>
<dbReference type="SMART" id="SM00387">
    <property type="entry name" value="HATPase_c"/>
    <property type="match status" value="1"/>
</dbReference>
<dbReference type="GO" id="GO:0005524">
    <property type="term" value="F:ATP binding"/>
    <property type="evidence" value="ECO:0007669"/>
    <property type="project" value="UniProtKB-KW"/>
</dbReference>
<comment type="catalytic activity">
    <reaction evidence="1">
        <text>ATP + protein L-histidine = ADP + protein N-phospho-L-histidine.</text>
        <dbReference type="EC" id="2.7.13.3"/>
    </reaction>
</comment>
<dbReference type="OrthoDB" id="9815750at2"/>
<dbReference type="Proteomes" id="UP000004671">
    <property type="component" value="Chromosome"/>
</dbReference>
<dbReference type="RefSeq" id="WP_006927289.1">
    <property type="nucleotide sequence ID" value="NZ_CM001402.1"/>
</dbReference>
<dbReference type="InterPro" id="IPR028994">
    <property type="entry name" value="Integrin_alpha_N"/>
</dbReference>
<keyword evidence="8" id="KW-0902">Two-component regulatory system</keyword>
<evidence type="ECO:0000256" key="2">
    <source>
        <dbReference type="ARBA" id="ARBA00012438"/>
    </source>
</evidence>
<dbReference type="InterPro" id="IPR005467">
    <property type="entry name" value="His_kinase_dom"/>
</dbReference>
<dbReference type="EC" id="2.7.13.3" evidence="2"/>
<dbReference type="InterPro" id="IPR003594">
    <property type="entry name" value="HATPase_dom"/>
</dbReference>
<keyword evidence="12" id="KW-1185">Reference proteome</keyword>
<keyword evidence="4" id="KW-0732">Signal</keyword>
<proteinExistence type="predicted"/>
<keyword evidence="5" id="KW-0547">Nucleotide-binding</keyword>
<evidence type="ECO:0000313" key="13">
    <source>
        <dbReference type="Proteomes" id="UP000183868"/>
    </source>
</evidence>
<evidence type="ECO:0000313" key="10">
    <source>
        <dbReference type="EMBL" id="APF20288.1"/>
    </source>
</evidence>
<dbReference type="eggNOG" id="COG5000">
    <property type="taxonomic scope" value="Bacteria"/>
</dbReference>
<dbReference type="HOGENOM" id="CLU_336409_0_0_0"/>
<dbReference type="EMBL" id="CP018099">
    <property type="protein sequence ID" value="APF20288.1"/>
    <property type="molecule type" value="Genomic_DNA"/>
</dbReference>
<protein>
    <recommendedName>
        <fullName evidence="2">histidine kinase</fullName>
        <ecNumber evidence="2">2.7.13.3</ecNumber>
    </recommendedName>
</protein>
<dbReference type="InterPro" id="IPR013517">
    <property type="entry name" value="FG-GAP"/>
</dbReference>
<dbReference type="Pfam" id="PF13517">
    <property type="entry name" value="FG-GAP_3"/>
    <property type="match status" value="1"/>
</dbReference>
<dbReference type="PROSITE" id="PS50109">
    <property type="entry name" value="HIS_KIN"/>
    <property type="match status" value="1"/>
</dbReference>
<accession>H1XSW0</accession>
<evidence type="ECO:0000313" key="11">
    <source>
        <dbReference type="EMBL" id="EHO40337.1"/>
    </source>
</evidence>
<dbReference type="GO" id="GO:0004673">
    <property type="term" value="F:protein histidine kinase activity"/>
    <property type="evidence" value="ECO:0007669"/>
    <property type="project" value="UniProtKB-EC"/>
</dbReference>
<feature type="domain" description="Histidine kinase" evidence="9">
    <location>
        <begin position="604"/>
        <end position="822"/>
    </location>
</feature>
<dbReference type="PANTHER" id="PTHR43065">
    <property type="entry name" value="SENSOR HISTIDINE KINASE"/>
    <property type="match status" value="1"/>
</dbReference>
<evidence type="ECO:0000256" key="4">
    <source>
        <dbReference type="ARBA" id="ARBA00022729"/>
    </source>
</evidence>
<keyword evidence="3" id="KW-0808">Transferase</keyword>
<dbReference type="EMBL" id="CM001402">
    <property type="protein sequence ID" value="EHO40337.1"/>
    <property type="molecule type" value="Genomic_DNA"/>
</dbReference>
<dbReference type="AlphaFoldDB" id="H1XSW0"/>
<evidence type="ECO:0000256" key="8">
    <source>
        <dbReference type="ARBA" id="ARBA00023012"/>
    </source>
</evidence>
<evidence type="ECO:0000256" key="7">
    <source>
        <dbReference type="ARBA" id="ARBA00022840"/>
    </source>
</evidence>
<dbReference type="PaxDb" id="880073-Calab_0697"/>
<dbReference type="InterPro" id="IPR004358">
    <property type="entry name" value="Sig_transdc_His_kin-like_C"/>
</dbReference>
<keyword evidence="6 11" id="KW-0418">Kinase</keyword>
<reference evidence="11 12" key="1">
    <citation type="submission" date="2011-09" db="EMBL/GenBank/DDBJ databases">
        <title>The permanent draft genome of Caldithrix abyssi DSM 13497.</title>
        <authorList>
            <consortium name="US DOE Joint Genome Institute (JGI-PGF)"/>
            <person name="Lucas S."/>
            <person name="Han J."/>
            <person name="Lapidus A."/>
            <person name="Bruce D."/>
            <person name="Goodwin L."/>
            <person name="Pitluck S."/>
            <person name="Peters L."/>
            <person name="Kyrpides N."/>
            <person name="Mavromatis K."/>
            <person name="Ivanova N."/>
            <person name="Mikhailova N."/>
            <person name="Chertkov O."/>
            <person name="Detter J.C."/>
            <person name="Tapia R."/>
            <person name="Han C."/>
            <person name="Land M."/>
            <person name="Hauser L."/>
            <person name="Markowitz V."/>
            <person name="Cheng J.-F."/>
            <person name="Hugenholtz P."/>
            <person name="Woyke T."/>
            <person name="Wu D."/>
            <person name="Spring S."/>
            <person name="Brambilla E."/>
            <person name="Klenk H.-P."/>
            <person name="Eisen J.A."/>
        </authorList>
    </citation>
    <scope>NUCLEOTIDE SEQUENCE [LARGE SCALE GENOMIC DNA]</scope>
    <source>
        <strain evidence="11 12">DSM 13497</strain>
    </source>
</reference>
<evidence type="ECO:0000259" key="9">
    <source>
        <dbReference type="PROSITE" id="PS50109"/>
    </source>
</evidence>
<name>H1XSW0_CALAY</name>
<evidence type="ECO:0000313" key="12">
    <source>
        <dbReference type="Proteomes" id="UP000004671"/>
    </source>
</evidence>
<organism evidence="11 12">
    <name type="scientific">Caldithrix abyssi DSM 13497</name>
    <dbReference type="NCBI Taxonomy" id="880073"/>
    <lineage>
        <taxon>Bacteria</taxon>
        <taxon>Pseudomonadati</taxon>
        <taxon>Calditrichota</taxon>
        <taxon>Calditrichia</taxon>
        <taxon>Calditrichales</taxon>
        <taxon>Calditrichaceae</taxon>
        <taxon>Caldithrix</taxon>
    </lineage>
</organism>
<dbReference type="KEGG" id="caby:Cabys_3542"/>
<dbReference type="SUPFAM" id="SSF55874">
    <property type="entry name" value="ATPase domain of HSP90 chaperone/DNA topoisomerase II/histidine kinase"/>
    <property type="match status" value="1"/>
</dbReference>
<dbReference type="Pfam" id="PF02518">
    <property type="entry name" value="HATPase_c"/>
    <property type="match status" value="1"/>
</dbReference>
<gene>
    <name evidence="10" type="ORF">Cabys_3542</name>
    <name evidence="11" type="ORF">Calab_0697</name>
</gene>
<dbReference type="GO" id="GO:0000160">
    <property type="term" value="P:phosphorelay signal transduction system"/>
    <property type="evidence" value="ECO:0007669"/>
    <property type="project" value="UniProtKB-KW"/>
</dbReference>
<dbReference type="SUPFAM" id="SSF69318">
    <property type="entry name" value="Integrin alpha N-terminal domain"/>
    <property type="match status" value="1"/>
</dbReference>
<dbReference type="InterPro" id="IPR036890">
    <property type="entry name" value="HATPase_C_sf"/>
</dbReference>
<dbReference type="Gene3D" id="3.30.565.10">
    <property type="entry name" value="Histidine kinase-like ATPase, C-terminal domain"/>
    <property type="match status" value="1"/>
</dbReference>
<dbReference type="PRINTS" id="PR00344">
    <property type="entry name" value="BCTRLSENSOR"/>
</dbReference>
<keyword evidence="7" id="KW-0067">ATP-binding</keyword>
<sequence length="836" mass="96785" precursor="true">MKIKIAPNIKLYLFIGAIALLLTLAVQPIIPDWFTPFKVKIEKDRRSFPNPCIQYHDFDHDGYSEMAALKYQQNIDESALKIYAYNGGLIDQWTFEERWLPNSMIFGDYDHDGNDEVYVFTKTADSLFLYAIDYQQPSRFLLYRKYITRSPKKNKKWDLRPISGVFLDSDGDGYDELIFNVMAGAAAYPRGLYSYSIRKQKLLHQTVKSSAFLANPEKVNVNHNAFILMKGSFASSNAEAVTPFSDHSSWLTAFDSRLNFVFPPVEFPFLKSEIIALPFGLQNERIIVLLINKSKVRPFARLMLFNWLGQELKRLDLRGTDWALVQSGKNPKKTILIDKKHQRLYQVSSTLELNNPIQYPIYFNSVLFSDLNLDKNLKFELLMRHENRLQIFSADFQRFVQIPIHNFFKGFYNISIKENGEGPDQLYLQCGDEKYFLSYHLNPLYPYRFASHVAWFLFLFLLVYAGVQVYNNFSAYRTTLHSILSNPDRGVMLLTPNGKIKFMNHTIIDQFKLGITEYKERSVFELFAEYPSFINVVQNLLGNSKKIRQDLSINENNAHLKALLYAKPIQVLFGFIHGYYIEINDYSRPIEDDRLKSWSKTVQKMAHDIKAPLSSINLNMATLNLKLADLAPKTYTIIEPELKLILQEINRVKQKTINFLKFTNLERPKPGWVRVEDLIRQTIAVFKSYSEQSVHFYLDFSSDVDRIYVDEQQIQMALQAIIENAIDAIRARGAIAITVNKVDAVHDRFNAYVEIDIADTGPGIPQEIRDKIYEPYFTTKKEGTGMGLAIAKKIIQEHHGEISIYSTENFSTIVKIMLPMSNHDASRQQNETNDRS</sequence>